<proteinExistence type="predicted"/>
<feature type="compositionally biased region" description="Pro residues" evidence="1">
    <location>
        <begin position="252"/>
        <end position="263"/>
    </location>
</feature>
<sequence>MLLSTCVEKATNNDTKTKPLSNEEVCTLLNSVKSACSFNAAKMKSLQMALLSLLPCISSFQHTSSLNSSPYDGFMQEPYCTANRFVKLLNDGSNFPAWHCTLPASHFYNVQEIEVEANELKGLLVQALSHTCPALDQEAFNQLITAAILSKGEEKPLLTFVIQVIINALHQKDEQLQELSPFVYCVSDPLEPTPVFPRPFSPYYPRPMPSVSKLRWPPSHLVDKFGASSFHCRCTSHWCADSLHTRGVDNPNPGPSSPTPYWPSRPATADRPPQKGSGGSYKQESIPQVHFVKHNTSDKVYIDTGASIHLSGALCFVTPIRPISPFCIFFADFNSSILISQMMTLNLPVNNGSVVICAVPYSQKISGTILLIGCLFMLGVVPVFDDLALSLFVSGFLVTTNFSKKGWWMDVLPGEGTKGLAAVTSSHNLLTLEMNLISQPTTTSLSSREWHEGLGHACDKMLDAGKSKGMLAHIVNAEALGRPCLENPKTSGRPHARVSWIRCVGSGGEDKGYENNW</sequence>
<evidence type="ECO:0000256" key="1">
    <source>
        <dbReference type="SAM" id="MobiDB-lite"/>
    </source>
</evidence>
<accession>A0A9Q3F170</accession>
<gene>
    <name evidence="2" type="ORF">O181_068231</name>
</gene>
<dbReference type="OrthoDB" id="1099063at2759"/>
<comment type="caution">
    <text evidence="2">The sequence shown here is derived from an EMBL/GenBank/DDBJ whole genome shotgun (WGS) entry which is preliminary data.</text>
</comment>
<keyword evidence="3" id="KW-1185">Reference proteome</keyword>
<dbReference type="Proteomes" id="UP000765509">
    <property type="component" value="Unassembled WGS sequence"/>
</dbReference>
<dbReference type="AlphaFoldDB" id="A0A9Q3F170"/>
<dbReference type="EMBL" id="AVOT02034419">
    <property type="protein sequence ID" value="MBW0528516.1"/>
    <property type="molecule type" value="Genomic_DNA"/>
</dbReference>
<reference evidence="2" key="1">
    <citation type="submission" date="2021-03" db="EMBL/GenBank/DDBJ databases">
        <title>Draft genome sequence of rust myrtle Austropuccinia psidii MF-1, a brazilian biotype.</title>
        <authorList>
            <person name="Quecine M.C."/>
            <person name="Pachon D.M.R."/>
            <person name="Bonatelli M.L."/>
            <person name="Correr F.H."/>
            <person name="Franceschini L.M."/>
            <person name="Leite T.F."/>
            <person name="Margarido G.R.A."/>
            <person name="Almeida C.A."/>
            <person name="Ferrarezi J.A."/>
            <person name="Labate C.A."/>
        </authorList>
    </citation>
    <scope>NUCLEOTIDE SEQUENCE</scope>
    <source>
        <strain evidence="2">MF-1</strain>
    </source>
</reference>
<evidence type="ECO:0000313" key="2">
    <source>
        <dbReference type="EMBL" id="MBW0528516.1"/>
    </source>
</evidence>
<organism evidence="2 3">
    <name type="scientific">Austropuccinia psidii MF-1</name>
    <dbReference type="NCBI Taxonomy" id="1389203"/>
    <lineage>
        <taxon>Eukaryota</taxon>
        <taxon>Fungi</taxon>
        <taxon>Dikarya</taxon>
        <taxon>Basidiomycota</taxon>
        <taxon>Pucciniomycotina</taxon>
        <taxon>Pucciniomycetes</taxon>
        <taxon>Pucciniales</taxon>
        <taxon>Sphaerophragmiaceae</taxon>
        <taxon>Austropuccinia</taxon>
    </lineage>
</organism>
<evidence type="ECO:0000313" key="3">
    <source>
        <dbReference type="Proteomes" id="UP000765509"/>
    </source>
</evidence>
<protein>
    <submittedName>
        <fullName evidence="2">Uncharacterized protein</fullName>
    </submittedName>
</protein>
<name>A0A9Q3F170_9BASI</name>
<feature type="region of interest" description="Disordered" evidence="1">
    <location>
        <begin position="249"/>
        <end position="284"/>
    </location>
</feature>